<evidence type="ECO:0000256" key="2">
    <source>
        <dbReference type="PROSITE-ProRule" id="PRU00335"/>
    </source>
</evidence>
<evidence type="ECO:0000313" key="5">
    <source>
        <dbReference type="EMBL" id="MDJ1159289.1"/>
    </source>
</evidence>
<dbReference type="Gene3D" id="1.10.357.10">
    <property type="entry name" value="Tetracycline Repressor, domain 2"/>
    <property type="match status" value="1"/>
</dbReference>
<protein>
    <submittedName>
        <fullName evidence="5">TetR/AcrR family transcriptional regulator</fullName>
    </submittedName>
</protein>
<evidence type="ECO:0000256" key="3">
    <source>
        <dbReference type="SAM" id="MobiDB-lite"/>
    </source>
</evidence>
<name>A0ABT7AIU5_9HYPH</name>
<feature type="DNA-binding region" description="H-T-H motif" evidence="2">
    <location>
        <begin position="42"/>
        <end position="61"/>
    </location>
</feature>
<evidence type="ECO:0000313" key="6">
    <source>
        <dbReference type="Proteomes" id="UP001321492"/>
    </source>
</evidence>
<dbReference type="SUPFAM" id="SSF46689">
    <property type="entry name" value="Homeodomain-like"/>
    <property type="match status" value="1"/>
</dbReference>
<dbReference type="PROSITE" id="PS50977">
    <property type="entry name" value="HTH_TETR_2"/>
    <property type="match status" value="1"/>
</dbReference>
<dbReference type="Proteomes" id="UP001321492">
    <property type="component" value="Unassembled WGS sequence"/>
</dbReference>
<comment type="caution">
    <text evidence="5">The sequence shown here is derived from an EMBL/GenBank/DDBJ whole genome shotgun (WGS) entry which is preliminary data.</text>
</comment>
<feature type="compositionally biased region" description="Basic and acidic residues" evidence="3">
    <location>
        <begin position="233"/>
        <end position="242"/>
    </location>
</feature>
<reference evidence="5 6" key="1">
    <citation type="submission" date="2023-05" db="EMBL/GenBank/DDBJ databases">
        <title>Chelatococcus sp. nov., a moderately thermophilic bacterium isolated from hot spring microbial mat.</title>
        <authorList>
            <person name="Hu C.-J."/>
            <person name="Li W.-J."/>
        </authorList>
    </citation>
    <scope>NUCLEOTIDE SEQUENCE [LARGE SCALE GENOMIC DNA]</scope>
    <source>
        <strain evidence="5 6">SYSU G07232</strain>
    </source>
</reference>
<dbReference type="InterPro" id="IPR001647">
    <property type="entry name" value="HTH_TetR"/>
</dbReference>
<evidence type="ECO:0000256" key="1">
    <source>
        <dbReference type="ARBA" id="ARBA00023125"/>
    </source>
</evidence>
<dbReference type="RefSeq" id="WP_283741288.1">
    <property type="nucleotide sequence ID" value="NZ_JASJEV010000008.1"/>
</dbReference>
<keyword evidence="6" id="KW-1185">Reference proteome</keyword>
<feature type="region of interest" description="Disordered" evidence="3">
    <location>
        <begin position="229"/>
        <end position="251"/>
    </location>
</feature>
<gene>
    <name evidence="5" type="ORF">QNA08_13695</name>
</gene>
<evidence type="ECO:0000259" key="4">
    <source>
        <dbReference type="PROSITE" id="PS50977"/>
    </source>
</evidence>
<sequence length="251" mass="28394">MVRKPASKPASKQEEQPTADPRERIVDALMRLAAERPWREIEIGDVAREAGMSLAELRDHVPSKGAILALFSRMIDRKVLEGTSEELAEEPPRDRLFDVMMRRIDALTPYKPALKRIARALRTDPLALAAFNRVALNSQRYMLAAANIGTEGSMGALRLQGAVCVFARVLDTWFEDDDVGLARTMARLDRELRRGERLLVCAEDIHRLTAPLRAVARLVCEGPREARRRFRERARDTTRHDEDGEDYAPAI</sequence>
<dbReference type="EMBL" id="JASJEV010000008">
    <property type="protein sequence ID" value="MDJ1159289.1"/>
    <property type="molecule type" value="Genomic_DNA"/>
</dbReference>
<proteinExistence type="predicted"/>
<feature type="domain" description="HTH tetR-type" evidence="4">
    <location>
        <begin position="19"/>
        <end position="79"/>
    </location>
</feature>
<dbReference type="InterPro" id="IPR009057">
    <property type="entry name" value="Homeodomain-like_sf"/>
</dbReference>
<keyword evidence="1 2" id="KW-0238">DNA-binding</keyword>
<feature type="compositionally biased region" description="Basic and acidic residues" evidence="3">
    <location>
        <begin position="11"/>
        <end position="23"/>
    </location>
</feature>
<accession>A0ABT7AIU5</accession>
<feature type="region of interest" description="Disordered" evidence="3">
    <location>
        <begin position="1"/>
        <end position="23"/>
    </location>
</feature>
<organism evidence="5 6">
    <name type="scientific">Chelatococcus albus</name>
    <dbReference type="NCBI Taxonomy" id="3047466"/>
    <lineage>
        <taxon>Bacteria</taxon>
        <taxon>Pseudomonadati</taxon>
        <taxon>Pseudomonadota</taxon>
        <taxon>Alphaproteobacteria</taxon>
        <taxon>Hyphomicrobiales</taxon>
        <taxon>Chelatococcaceae</taxon>
        <taxon>Chelatococcus</taxon>
    </lineage>
</organism>